<evidence type="ECO:0000256" key="4">
    <source>
        <dbReference type="ARBA" id="ARBA00022692"/>
    </source>
</evidence>
<dbReference type="PROSITE" id="PS52016">
    <property type="entry name" value="TONB_DEPENDENT_REC_3"/>
    <property type="match status" value="1"/>
</dbReference>
<evidence type="ECO:0000259" key="9">
    <source>
        <dbReference type="Pfam" id="PF07715"/>
    </source>
</evidence>
<accession>A0A1I1CB66</accession>
<dbReference type="AlphaFoldDB" id="A0A1I1CB66"/>
<dbReference type="STRING" id="237018.SAMN04489723_1283"/>
<name>A0A1I1CB66_9BACT</name>
<dbReference type="OrthoDB" id="9768177at2"/>
<dbReference type="InterPro" id="IPR036942">
    <property type="entry name" value="Beta-barrel_TonB_sf"/>
</dbReference>
<evidence type="ECO:0000256" key="1">
    <source>
        <dbReference type="ARBA" id="ARBA00004571"/>
    </source>
</evidence>
<evidence type="ECO:0000313" key="11">
    <source>
        <dbReference type="Proteomes" id="UP000198790"/>
    </source>
</evidence>
<dbReference type="Gene3D" id="2.60.40.1120">
    <property type="entry name" value="Carboxypeptidase-like, regulatory domain"/>
    <property type="match status" value="1"/>
</dbReference>
<dbReference type="RefSeq" id="WP_092901629.1">
    <property type="nucleotide sequence ID" value="NZ_FOKK01000028.1"/>
</dbReference>
<organism evidence="10 11">
    <name type="scientific">Algoriphagus aquimarinus</name>
    <dbReference type="NCBI Taxonomy" id="237018"/>
    <lineage>
        <taxon>Bacteria</taxon>
        <taxon>Pseudomonadati</taxon>
        <taxon>Bacteroidota</taxon>
        <taxon>Cytophagia</taxon>
        <taxon>Cytophagales</taxon>
        <taxon>Cyclobacteriaceae</taxon>
        <taxon>Algoriphagus</taxon>
    </lineage>
</organism>
<keyword evidence="6 7" id="KW-0998">Cell outer membrane</keyword>
<evidence type="ECO:0000256" key="2">
    <source>
        <dbReference type="ARBA" id="ARBA00022448"/>
    </source>
</evidence>
<dbReference type="Gene3D" id="2.40.170.20">
    <property type="entry name" value="TonB-dependent receptor, beta-barrel domain"/>
    <property type="match status" value="1"/>
</dbReference>
<keyword evidence="11" id="KW-1185">Reference proteome</keyword>
<dbReference type="EMBL" id="FOKK01000028">
    <property type="protein sequence ID" value="SFB59909.1"/>
    <property type="molecule type" value="Genomic_DNA"/>
</dbReference>
<keyword evidence="4 7" id="KW-0812">Transmembrane</keyword>
<dbReference type="Pfam" id="PF07715">
    <property type="entry name" value="Plug"/>
    <property type="match status" value="1"/>
</dbReference>
<sequence>MKKLLILLMSFWLIGLVHAQELNQMAIRGLVIDQDSRLPLPGVNVLIKGTIKGTITDEKGEFILPATSGKYLLVLSFIGYLKQEIEVDIPQLSPVKVLLSVDEISLASVEVLSTGIQEISAERATGSFSHLNNELISRRVSTNLLDRMEDLTPGLVFNRDRADLAKGESISIRGQSSLFSDTQPLIILDNLAYDGAIENINPNDVESITVLKDAAAASIWGAKAGNGVIVITTKKGKLGSPLIVNLTSNSTLGQSFNPFYAPQMSVADFVEVEQRLFHQGVYDGDYNAYDQKKLSPVVESLFQQINGEITDSDLQNRLSGYKTTDLRSYLAEDFYSNSFSQQIALNLSGGSETYGYFVGLGYDRIRESTVSDLSQRITLNLRQNWKSVNSKLNMGLQTYLVSAGNSTGFPVLEGLSPYDKLKDEAGYPLSVMKNYNSRFIESLRDTDLLNWDFIPLNEINASSIQNRQLEFRIAPSISYELLKGLVFRMDYQYWRSHGSRKQINSLDSYFSRNLINLYSTVSQNGSVNRVIPVGGINDLNFSEAYSHTLRSQLNYQRQWGKDQDISAILGFELKDFQRESSQDRAYGVDPITGIPQPVDYLGYYPLLNTGFPYQTPFMQNFGAWTDRFLSAYANAGYTLKNKYLLTGSLRRDASNLYGVSTNARAVPLWSAGLGWIISEESWLDKEWISYLKFKVSYGFNGNTNPSATAFTTAQYFSAATNSLVGKPWLSILNPPNPQLRWERIKIVNLGAEFEFWKQRLTGSLEFYHKQGIDLFGVLPTYPSSGQSSLTKNYAATRTKGVDLAINSRVLKGGLSWNASIIYSYINERVVDYQQKPTATQAASYSSGLSGISPVPVEGYPLFSIFSFPFAGLDPITGDPLGLLEGQPSTDYTEILNRTTLEDLQFEGSSIPTHIGGLRNSVTWKGFELSSNVTFRLGYYFKKESVEYDQLNRGQITHADYAIRWRNSGDELITTVPSDPLKQDPRRATFDQISSRRVRKGDHIRWQDIKLSYSWSKSTIASLPFEQIRIYSYLDNLGILWKAAKDVKDPDFRNYQAPRTYSMGLSITF</sequence>
<keyword evidence="3 7" id="KW-1134">Transmembrane beta strand</keyword>
<feature type="signal peptide" evidence="8">
    <location>
        <begin position="1"/>
        <end position="19"/>
    </location>
</feature>
<evidence type="ECO:0000256" key="6">
    <source>
        <dbReference type="ARBA" id="ARBA00023237"/>
    </source>
</evidence>
<proteinExistence type="inferred from homology"/>
<feature type="domain" description="TonB-dependent receptor plug" evidence="9">
    <location>
        <begin position="122"/>
        <end position="228"/>
    </location>
</feature>
<dbReference type="InterPro" id="IPR039426">
    <property type="entry name" value="TonB-dep_rcpt-like"/>
</dbReference>
<dbReference type="SUPFAM" id="SSF49464">
    <property type="entry name" value="Carboxypeptidase regulatory domain-like"/>
    <property type="match status" value="1"/>
</dbReference>
<evidence type="ECO:0000256" key="8">
    <source>
        <dbReference type="SAM" id="SignalP"/>
    </source>
</evidence>
<keyword evidence="2 7" id="KW-0813">Transport</keyword>
<feature type="chain" id="PRO_5011663845" evidence="8">
    <location>
        <begin position="20"/>
        <end position="1068"/>
    </location>
</feature>
<protein>
    <submittedName>
        <fullName evidence="10">TonB-linked outer membrane protein, SusC/RagA family</fullName>
    </submittedName>
</protein>
<dbReference type="Proteomes" id="UP000198790">
    <property type="component" value="Unassembled WGS sequence"/>
</dbReference>
<dbReference type="Gene3D" id="2.170.130.10">
    <property type="entry name" value="TonB-dependent receptor, plug domain"/>
    <property type="match status" value="1"/>
</dbReference>
<evidence type="ECO:0000256" key="5">
    <source>
        <dbReference type="ARBA" id="ARBA00023136"/>
    </source>
</evidence>
<keyword evidence="5 7" id="KW-0472">Membrane</keyword>
<dbReference type="InterPro" id="IPR008969">
    <property type="entry name" value="CarboxyPept-like_regulatory"/>
</dbReference>
<reference evidence="10 11" key="1">
    <citation type="submission" date="2016-10" db="EMBL/GenBank/DDBJ databases">
        <authorList>
            <person name="de Groot N.N."/>
        </authorList>
    </citation>
    <scope>NUCLEOTIDE SEQUENCE [LARGE SCALE GENOMIC DNA]</scope>
    <source>
        <strain evidence="10 11">DSM 23399</strain>
    </source>
</reference>
<dbReference type="InterPro" id="IPR023997">
    <property type="entry name" value="TonB-dep_OMP_SusC/RagA_CS"/>
</dbReference>
<evidence type="ECO:0000256" key="3">
    <source>
        <dbReference type="ARBA" id="ARBA00022452"/>
    </source>
</evidence>
<dbReference type="InterPro" id="IPR012910">
    <property type="entry name" value="Plug_dom"/>
</dbReference>
<keyword evidence="8" id="KW-0732">Signal</keyword>
<dbReference type="Pfam" id="PF13715">
    <property type="entry name" value="CarbopepD_reg_2"/>
    <property type="match status" value="1"/>
</dbReference>
<dbReference type="SUPFAM" id="SSF56935">
    <property type="entry name" value="Porins"/>
    <property type="match status" value="1"/>
</dbReference>
<dbReference type="GO" id="GO:0009279">
    <property type="term" value="C:cell outer membrane"/>
    <property type="evidence" value="ECO:0007669"/>
    <property type="project" value="UniProtKB-SubCell"/>
</dbReference>
<dbReference type="InterPro" id="IPR037066">
    <property type="entry name" value="Plug_dom_sf"/>
</dbReference>
<gene>
    <name evidence="10" type="ORF">SAMN04489723_1283</name>
</gene>
<comment type="subcellular location">
    <subcellularLocation>
        <location evidence="1 7">Cell outer membrane</location>
        <topology evidence="1 7">Multi-pass membrane protein</topology>
    </subcellularLocation>
</comment>
<evidence type="ECO:0000256" key="7">
    <source>
        <dbReference type="PROSITE-ProRule" id="PRU01360"/>
    </source>
</evidence>
<dbReference type="NCBIfam" id="TIGR04057">
    <property type="entry name" value="SusC_RagA_signa"/>
    <property type="match status" value="1"/>
</dbReference>
<dbReference type="NCBIfam" id="TIGR04056">
    <property type="entry name" value="OMP_RagA_SusC"/>
    <property type="match status" value="1"/>
</dbReference>
<comment type="similarity">
    <text evidence="7">Belongs to the TonB-dependent receptor family.</text>
</comment>
<dbReference type="InterPro" id="IPR023996">
    <property type="entry name" value="TonB-dep_OMP_SusC/RagA"/>
</dbReference>
<evidence type="ECO:0000313" key="10">
    <source>
        <dbReference type="EMBL" id="SFB59909.1"/>
    </source>
</evidence>